<comment type="pathway">
    <text evidence="3">Secondary metabolite biosynthesis; terpenoid biosynthesis.</text>
</comment>
<evidence type="ECO:0000313" key="15">
    <source>
        <dbReference type="EMBL" id="TEB26361.1"/>
    </source>
</evidence>
<proteinExistence type="inferred from homology"/>
<dbReference type="Proteomes" id="UP000298030">
    <property type="component" value="Unassembled WGS sequence"/>
</dbReference>
<dbReference type="Gene3D" id="1.10.630.10">
    <property type="entry name" value="Cytochrome P450"/>
    <property type="match status" value="1"/>
</dbReference>
<protein>
    <submittedName>
        <fullName evidence="14">Cytochrome P450</fullName>
    </submittedName>
</protein>
<evidence type="ECO:0000256" key="13">
    <source>
        <dbReference type="PIRSR" id="PIRSR602403-1"/>
    </source>
</evidence>
<dbReference type="EMBL" id="QPFP01000213">
    <property type="protein sequence ID" value="TEB18993.1"/>
    <property type="molecule type" value="Genomic_DNA"/>
</dbReference>
<evidence type="ECO:0000313" key="14">
    <source>
        <dbReference type="EMBL" id="TEB18993.1"/>
    </source>
</evidence>
<dbReference type="PRINTS" id="PR00465">
    <property type="entry name" value="EP450IV"/>
</dbReference>
<evidence type="ECO:0000256" key="8">
    <source>
        <dbReference type="ARBA" id="ARBA00022989"/>
    </source>
</evidence>
<dbReference type="GO" id="GO:0016705">
    <property type="term" value="F:oxidoreductase activity, acting on paired donors, with incorporation or reduction of molecular oxygen"/>
    <property type="evidence" value="ECO:0007669"/>
    <property type="project" value="InterPro"/>
</dbReference>
<keyword evidence="11" id="KW-0503">Monooxygenase</keyword>
<keyword evidence="16" id="KW-1185">Reference proteome</keyword>
<keyword evidence="6" id="KW-0812">Transmembrane</keyword>
<keyword evidence="5 13" id="KW-0349">Heme</keyword>
<dbReference type="InterPro" id="IPR036396">
    <property type="entry name" value="Cyt_P450_sf"/>
</dbReference>
<evidence type="ECO:0000256" key="5">
    <source>
        <dbReference type="ARBA" id="ARBA00022617"/>
    </source>
</evidence>
<evidence type="ECO:0000256" key="12">
    <source>
        <dbReference type="ARBA" id="ARBA00023136"/>
    </source>
</evidence>
<dbReference type="InterPro" id="IPR050121">
    <property type="entry name" value="Cytochrome_P450_monoxygenase"/>
</dbReference>
<keyword evidence="10 13" id="KW-0408">Iron</keyword>
<reference evidence="14 16" key="1">
    <citation type="journal article" date="2019" name="Nat. Ecol. Evol.">
        <title>Megaphylogeny resolves global patterns of mushroom evolution.</title>
        <authorList>
            <person name="Varga T."/>
            <person name="Krizsan K."/>
            <person name="Foldi C."/>
            <person name="Dima B."/>
            <person name="Sanchez-Garcia M."/>
            <person name="Sanchez-Ramirez S."/>
            <person name="Szollosi G.J."/>
            <person name="Szarkandi J.G."/>
            <person name="Papp V."/>
            <person name="Albert L."/>
            <person name="Andreopoulos W."/>
            <person name="Angelini C."/>
            <person name="Antonin V."/>
            <person name="Barry K.W."/>
            <person name="Bougher N.L."/>
            <person name="Buchanan P."/>
            <person name="Buyck B."/>
            <person name="Bense V."/>
            <person name="Catcheside P."/>
            <person name="Chovatia M."/>
            <person name="Cooper J."/>
            <person name="Damon W."/>
            <person name="Desjardin D."/>
            <person name="Finy P."/>
            <person name="Geml J."/>
            <person name="Haridas S."/>
            <person name="Hughes K."/>
            <person name="Justo A."/>
            <person name="Karasinski D."/>
            <person name="Kautmanova I."/>
            <person name="Kiss B."/>
            <person name="Kocsube S."/>
            <person name="Kotiranta H."/>
            <person name="LaButti K.M."/>
            <person name="Lechner B.E."/>
            <person name="Liimatainen K."/>
            <person name="Lipzen A."/>
            <person name="Lukacs Z."/>
            <person name="Mihaltcheva S."/>
            <person name="Morgado L.N."/>
            <person name="Niskanen T."/>
            <person name="Noordeloos M.E."/>
            <person name="Ohm R.A."/>
            <person name="Ortiz-Santana B."/>
            <person name="Ovrebo C."/>
            <person name="Racz N."/>
            <person name="Riley R."/>
            <person name="Savchenko A."/>
            <person name="Shiryaev A."/>
            <person name="Soop K."/>
            <person name="Spirin V."/>
            <person name="Szebenyi C."/>
            <person name="Tomsovsky M."/>
            <person name="Tulloss R.E."/>
            <person name="Uehling J."/>
            <person name="Grigoriev I.V."/>
            <person name="Vagvolgyi C."/>
            <person name="Papp T."/>
            <person name="Martin F.M."/>
            <person name="Miettinen O."/>
            <person name="Hibbett D.S."/>
            <person name="Nagy L.G."/>
        </authorList>
    </citation>
    <scope>NUCLEOTIDE SEQUENCE [LARGE SCALE GENOMIC DNA]</scope>
    <source>
        <strain evidence="14 16">FP101781</strain>
    </source>
</reference>
<dbReference type="PANTHER" id="PTHR24305:SF166">
    <property type="entry name" value="CYTOCHROME P450 12A4, MITOCHONDRIAL-RELATED"/>
    <property type="match status" value="1"/>
</dbReference>
<dbReference type="InterPro" id="IPR002403">
    <property type="entry name" value="Cyt_P450_E_grp-IV"/>
</dbReference>
<evidence type="ECO:0000256" key="10">
    <source>
        <dbReference type="ARBA" id="ARBA00023004"/>
    </source>
</evidence>
<name>A0A4Y7SBE4_COPMI</name>
<dbReference type="OrthoDB" id="1470350at2759"/>
<dbReference type="GO" id="GO:0020037">
    <property type="term" value="F:heme binding"/>
    <property type="evidence" value="ECO:0007669"/>
    <property type="project" value="InterPro"/>
</dbReference>
<organism evidence="14 16">
    <name type="scientific">Coprinellus micaceus</name>
    <name type="common">Glistening ink-cap mushroom</name>
    <name type="synonym">Coprinus micaceus</name>
    <dbReference type="NCBI Taxonomy" id="71717"/>
    <lineage>
        <taxon>Eukaryota</taxon>
        <taxon>Fungi</taxon>
        <taxon>Dikarya</taxon>
        <taxon>Basidiomycota</taxon>
        <taxon>Agaricomycotina</taxon>
        <taxon>Agaricomycetes</taxon>
        <taxon>Agaricomycetidae</taxon>
        <taxon>Agaricales</taxon>
        <taxon>Agaricineae</taxon>
        <taxon>Psathyrellaceae</taxon>
        <taxon>Coprinellus</taxon>
    </lineage>
</organism>
<dbReference type="Pfam" id="PF00067">
    <property type="entry name" value="p450"/>
    <property type="match status" value="1"/>
</dbReference>
<comment type="caution">
    <text evidence="14">The sequence shown here is derived from an EMBL/GenBank/DDBJ whole genome shotgun (WGS) entry which is preliminary data.</text>
</comment>
<dbReference type="EMBL" id="QPFP01000049">
    <property type="protein sequence ID" value="TEB26361.1"/>
    <property type="molecule type" value="Genomic_DNA"/>
</dbReference>
<evidence type="ECO:0000256" key="4">
    <source>
        <dbReference type="ARBA" id="ARBA00010617"/>
    </source>
</evidence>
<dbReference type="GO" id="GO:0005506">
    <property type="term" value="F:iron ion binding"/>
    <property type="evidence" value="ECO:0007669"/>
    <property type="project" value="InterPro"/>
</dbReference>
<evidence type="ECO:0000256" key="6">
    <source>
        <dbReference type="ARBA" id="ARBA00022692"/>
    </source>
</evidence>
<dbReference type="InterPro" id="IPR001128">
    <property type="entry name" value="Cyt_P450"/>
</dbReference>
<gene>
    <name evidence="15" type="ORF">FA13DRAFT_1795789</name>
    <name evidence="14" type="ORF">FA13DRAFT_1802730</name>
</gene>
<evidence type="ECO:0000256" key="7">
    <source>
        <dbReference type="ARBA" id="ARBA00022723"/>
    </source>
</evidence>
<dbReference type="SUPFAM" id="SSF48264">
    <property type="entry name" value="Cytochrome P450"/>
    <property type="match status" value="1"/>
</dbReference>
<accession>A0A4Y7SBE4</accession>
<evidence type="ECO:0000256" key="3">
    <source>
        <dbReference type="ARBA" id="ARBA00004721"/>
    </source>
</evidence>
<dbReference type="CDD" id="cd11069">
    <property type="entry name" value="CYP_FUM15-like"/>
    <property type="match status" value="1"/>
</dbReference>
<evidence type="ECO:0000256" key="11">
    <source>
        <dbReference type="ARBA" id="ARBA00023033"/>
    </source>
</evidence>
<keyword evidence="7 13" id="KW-0479">Metal-binding</keyword>
<dbReference type="AlphaFoldDB" id="A0A4Y7SBE4"/>
<evidence type="ECO:0000256" key="9">
    <source>
        <dbReference type="ARBA" id="ARBA00023002"/>
    </source>
</evidence>
<comment type="subcellular location">
    <subcellularLocation>
        <location evidence="2">Membrane</location>
    </subcellularLocation>
</comment>
<comment type="cofactor">
    <cofactor evidence="1 13">
        <name>heme</name>
        <dbReference type="ChEBI" id="CHEBI:30413"/>
    </cofactor>
</comment>
<dbReference type="PANTHER" id="PTHR24305">
    <property type="entry name" value="CYTOCHROME P450"/>
    <property type="match status" value="1"/>
</dbReference>
<dbReference type="STRING" id="71717.A0A4Y7SBE4"/>
<dbReference type="GO" id="GO:0016020">
    <property type="term" value="C:membrane"/>
    <property type="evidence" value="ECO:0007669"/>
    <property type="project" value="UniProtKB-SubCell"/>
</dbReference>
<keyword evidence="12" id="KW-0472">Membrane</keyword>
<dbReference type="GO" id="GO:0004497">
    <property type="term" value="F:monooxygenase activity"/>
    <property type="evidence" value="ECO:0007669"/>
    <property type="project" value="UniProtKB-KW"/>
</dbReference>
<sequence>MSSSSVPILQPLAICAGTWLVWKLLRFAFSKDPFANIPGPPPDTWLTGNLAQLLDKDNWEFHEECVRKYGRVFSWTSFLKSRSIYVYDPKALQHIFLKDQHIYEEAQDFLQTNHRVFGKGLIATLGDVHKKQRKMLNPVFSSAHMRDMTPTFYAVAHKLRDGVAKQVSEGQESINMLQWMARTALELIGQSGFGHSFDNLESGGKEHPVGAAVKDLFRAVNTGFIAVARLSIHHIVFDWGTPAFQRAVVNALPWPALHDLRDMVDTLHAASTDIFERTKRDVAEGKDMSSRVGGGKDIMSILVKANMNASEEDRLPDDELLGQIATFVFAATDTTSNALARTLEILGRHPDAQEKLRQEVTHAYEEHGDVLDFDTIMALPYLDAVCRETLRLYAPAPLIGRQVRQDVVMPLSKPIVGLDGREISEIFIPKDTRIVVSLIHCNRDTAIWGPDAEEWKPERWLNPLPQSLTDAKVPGVYSHVMTFIGGSRSCIGFKFSQLEMKVVLSTLIRSFKFEPTGQKVMWQLNGIMQPTTEDAERNEIGERKLQLPMRVSLI</sequence>
<comment type="similarity">
    <text evidence="4">Belongs to the cytochrome P450 family.</text>
</comment>
<evidence type="ECO:0000256" key="1">
    <source>
        <dbReference type="ARBA" id="ARBA00001971"/>
    </source>
</evidence>
<evidence type="ECO:0000256" key="2">
    <source>
        <dbReference type="ARBA" id="ARBA00004370"/>
    </source>
</evidence>
<keyword evidence="8" id="KW-1133">Transmembrane helix</keyword>
<keyword evidence="9" id="KW-0560">Oxidoreductase</keyword>
<feature type="binding site" description="axial binding residue" evidence="13">
    <location>
        <position position="490"/>
    </location>
    <ligand>
        <name>heme</name>
        <dbReference type="ChEBI" id="CHEBI:30413"/>
    </ligand>
    <ligandPart>
        <name>Fe</name>
        <dbReference type="ChEBI" id="CHEBI:18248"/>
    </ligandPart>
</feature>
<evidence type="ECO:0000313" key="16">
    <source>
        <dbReference type="Proteomes" id="UP000298030"/>
    </source>
</evidence>
<dbReference type="PRINTS" id="PR00385">
    <property type="entry name" value="P450"/>
</dbReference>